<sequence length="149" mass="16623">TFTPESLGEKDVNVVIGADNLEIEPSIINISGTCIAKDLVVDTKVVNNNTAVFRGFPKILPIEIEQGNEPYECTINWGDTQVNTEIIESNTLITYSHTYTDNGDYEIEINVTDCLYQTFHDKHFISVSDQELYTNSIGMTFVRIPAGVL</sequence>
<name>A0A1V1NRT3_9BACT</name>
<protein>
    <recommendedName>
        <fullName evidence="3">PKD domain-containing protein</fullName>
    </recommendedName>
</protein>
<proteinExistence type="predicted"/>
<evidence type="ECO:0008006" key="3">
    <source>
        <dbReference type="Google" id="ProtNLM"/>
    </source>
</evidence>
<organism evidence="1 2">
    <name type="scientific">Candidatus Magnetoglobus multicellularis str. Araruama</name>
    <dbReference type="NCBI Taxonomy" id="890399"/>
    <lineage>
        <taxon>Bacteria</taxon>
        <taxon>Pseudomonadati</taxon>
        <taxon>Thermodesulfobacteriota</taxon>
        <taxon>Desulfobacteria</taxon>
        <taxon>Desulfobacterales</taxon>
        <taxon>Desulfobacteraceae</taxon>
        <taxon>Candidatus Magnetoglobus</taxon>
    </lineage>
</organism>
<accession>A0A1V1NRT3</accession>
<comment type="caution">
    <text evidence="1">The sequence shown here is derived from an EMBL/GenBank/DDBJ whole genome shotgun (WGS) entry which is preliminary data.</text>
</comment>
<dbReference type="EMBL" id="ATBP01002983">
    <property type="protein sequence ID" value="ETR65285.1"/>
    <property type="molecule type" value="Genomic_DNA"/>
</dbReference>
<reference evidence="2" key="1">
    <citation type="submission" date="2012-11" db="EMBL/GenBank/DDBJ databases">
        <authorList>
            <person name="Lucero-Rivera Y.E."/>
            <person name="Tovar-Ramirez D."/>
        </authorList>
    </citation>
    <scope>NUCLEOTIDE SEQUENCE [LARGE SCALE GENOMIC DNA]</scope>
    <source>
        <strain evidence="2">Araruama</strain>
    </source>
</reference>
<dbReference type="Gene3D" id="2.60.40.10">
    <property type="entry name" value="Immunoglobulins"/>
    <property type="match status" value="1"/>
</dbReference>
<dbReference type="SUPFAM" id="SSF49299">
    <property type="entry name" value="PKD domain"/>
    <property type="match status" value="1"/>
</dbReference>
<dbReference type="AlphaFoldDB" id="A0A1V1NRT3"/>
<evidence type="ECO:0000313" key="2">
    <source>
        <dbReference type="Proteomes" id="UP000189670"/>
    </source>
</evidence>
<dbReference type="Proteomes" id="UP000189670">
    <property type="component" value="Unassembled WGS sequence"/>
</dbReference>
<dbReference type="InterPro" id="IPR035986">
    <property type="entry name" value="PKD_dom_sf"/>
</dbReference>
<evidence type="ECO:0000313" key="1">
    <source>
        <dbReference type="EMBL" id="ETR65285.1"/>
    </source>
</evidence>
<feature type="non-terminal residue" evidence="1">
    <location>
        <position position="1"/>
    </location>
</feature>
<gene>
    <name evidence="1" type="ORF">OMM_14495</name>
</gene>
<dbReference type="InterPro" id="IPR013783">
    <property type="entry name" value="Ig-like_fold"/>
</dbReference>